<name>A0A8H5E0L2_9HYPO</name>
<accession>A0A8H5E0L2</accession>
<evidence type="ECO:0000256" key="1">
    <source>
        <dbReference type="ARBA" id="ARBA00011353"/>
    </source>
</evidence>
<dbReference type="CDD" id="cd00024">
    <property type="entry name" value="CD_CSD"/>
    <property type="match status" value="1"/>
</dbReference>
<dbReference type="GO" id="GO:0006338">
    <property type="term" value="P:chromatin remodeling"/>
    <property type="evidence" value="ECO:0007669"/>
    <property type="project" value="UniProtKB-ARBA"/>
</dbReference>
<evidence type="ECO:0000313" key="4">
    <source>
        <dbReference type="Proteomes" id="UP000573603"/>
    </source>
</evidence>
<reference evidence="3 4" key="1">
    <citation type="journal article" date="2020" name="BMC Genomics">
        <title>Correction to: Identification and distribution of gene clusters required for synthesis of sphingolipid metabolism inhibitors in diverse species of the filamentous fungus Fusarium.</title>
        <authorList>
            <person name="Kim H.S."/>
            <person name="Lohmar J.M."/>
            <person name="Busman M."/>
            <person name="Brown D.W."/>
            <person name="Naumann T.A."/>
            <person name="Divon H.H."/>
            <person name="Lysoe E."/>
            <person name="Uhlig S."/>
            <person name="Proctor R.H."/>
        </authorList>
    </citation>
    <scope>NUCLEOTIDE SEQUENCE [LARGE SCALE GENOMIC DNA]</scope>
    <source>
        <strain evidence="3 4">NRRL 25214</strain>
    </source>
</reference>
<dbReference type="AlphaFoldDB" id="A0A8H5E0L2"/>
<dbReference type="SUPFAM" id="SSF54160">
    <property type="entry name" value="Chromo domain-like"/>
    <property type="match status" value="2"/>
</dbReference>
<keyword evidence="4" id="KW-1185">Reference proteome</keyword>
<dbReference type="Gene3D" id="2.40.50.40">
    <property type="match status" value="2"/>
</dbReference>
<dbReference type="InterPro" id="IPR016197">
    <property type="entry name" value="Chromo-like_dom_sf"/>
</dbReference>
<proteinExistence type="predicted"/>
<dbReference type="InterPro" id="IPR000953">
    <property type="entry name" value="Chromo/chromo_shadow_dom"/>
</dbReference>
<protein>
    <recommendedName>
        <fullName evidence="2">Chromo domain-containing protein</fullName>
    </recommendedName>
</protein>
<dbReference type="PROSITE" id="PS50013">
    <property type="entry name" value="CHROMO_2"/>
    <property type="match status" value="1"/>
</dbReference>
<evidence type="ECO:0000313" key="3">
    <source>
        <dbReference type="EMBL" id="KAF5242735.1"/>
    </source>
</evidence>
<gene>
    <name evidence="3" type="ORF">FANTH_8534</name>
</gene>
<comment type="caution">
    <text evidence="3">The sequence shown here is derived from an EMBL/GenBank/DDBJ whole genome shotgun (WGS) entry which is preliminary data.</text>
</comment>
<dbReference type="Proteomes" id="UP000573603">
    <property type="component" value="Unassembled WGS sequence"/>
</dbReference>
<comment type="subunit">
    <text evidence="1">Component of the NuA4 histone acetyltransferase complex.</text>
</comment>
<sequence length="153" mass="18079">MVPVPLADEIYHQGDKVPPNSSSDNWKSEPYTVSRLIGHELDKKTSTVKFVVEWVNGKTTKEPEWILQEDIPTLVYEYWERKGGRANVTGFTSDHVFRIRSVVPTRRKKKYRVQWVGYPDSTDLMTWEDEPTLRRIAAFEWERFHSQPVKKRD</sequence>
<organism evidence="3 4">
    <name type="scientific">Fusarium anthophilum</name>
    <dbReference type="NCBI Taxonomy" id="48485"/>
    <lineage>
        <taxon>Eukaryota</taxon>
        <taxon>Fungi</taxon>
        <taxon>Dikarya</taxon>
        <taxon>Ascomycota</taxon>
        <taxon>Pezizomycotina</taxon>
        <taxon>Sordariomycetes</taxon>
        <taxon>Hypocreomycetidae</taxon>
        <taxon>Hypocreales</taxon>
        <taxon>Nectriaceae</taxon>
        <taxon>Fusarium</taxon>
        <taxon>Fusarium fujikuroi species complex</taxon>
    </lineage>
</organism>
<dbReference type="EMBL" id="JABEVY010000202">
    <property type="protein sequence ID" value="KAF5242735.1"/>
    <property type="molecule type" value="Genomic_DNA"/>
</dbReference>
<evidence type="ECO:0000259" key="2">
    <source>
        <dbReference type="PROSITE" id="PS50013"/>
    </source>
</evidence>
<feature type="domain" description="Chromo" evidence="2">
    <location>
        <begin position="97"/>
        <end position="153"/>
    </location>
</feature>